<reference evidence="2 3" key="1">
    <citation type="submission" date="2019-10" db="EMBL/GenBank/DDBJ databases">
        <title>A soil myxobacterium in the family Polyangiaceae.</title>
        <authorList>
            <person name="Li Y."/>
            <person name="Wang J."/>
        </authorList>
    </citation>
    <scope>NUCLEOTIDE SEQUENCE [LARGE SCALE GENOMIC DNA]</scope>
    <source>
        <strain evidence="2 3">DSM 14734</strain>
    </source>
</reference>
<evidence type="ECO:0000313" key="2">
    <source>
        <dbReference type="EMBL" id="MRG92228.1"/>
    </source>
</evidence>
<protein>
    <submittedName>
        <fullName evidence="2">Uncharacterized protein</fullName>
    </submittedName>
</protein>
<dbReference type="Proteomes" id="UP000440224">
    <property type="component" value="Unassembled WGS sequence"/>
</dbReference>
<keyword evidence="1" id="KW-0472">Membrane</keyword>
<comment type="caution">
    <text evidence="2">The sequence shown here is derived from an EMBL/GenBank/DDBJ whole genome shotgun (WGS) entry which is preliminary data.</text>
</comment>
<accession>A0A6N7PJN9</accession>
<gene>
    <name evidence="2" type="ORF">GF068_09840</name>
</gene>
<keyword evidence="3" id="KW-1185">Reference proteome</keyword>
<dbReference type="RefSeq" id="WP_153819051.1">
    <property type="nucleotide sequence ID" value="NZ_WJIE01000002.1"/>
</dbReference>
<dbReference type="AlphaFoldDB" id="A0A6N7PJN9"/>
<evidence type="ECO:0000256" key="1">
    <source>
        <dbReference type="SAM" id="Phobius"/>
    </source>
</evidence>
<dbReference type="OrthoDB" id="5498849at2"/>
<sequence length="414" mass="43965">MPERKDFGDALVKAALAPIQAANERLRDGALGEGIAALSKAELLGGVKLGIEKAAAVFRLRGPEVEALLPWDALLPALDRVEATQIEALRAVQKHASGLFGPVSGSAGMPSAPDGRKRTGAEALLKVARQFAGDTKLCGPIEALAAEISTWETLVSQCGDRLESSPLPARYTRRRWLVRVSLGVVLVGSVAVVGRSIYTKRQVEGARARVEAALRAEDPCVVEALAPADVALATPEQVAGEKARLEACAAGRARARYVAACEALAKDFASGKLTADDLALAGQAAPRFERATKRELGAEDLLVAPKDMPCQDSPAKDRFFRTYALAAAESTKVWAEAPRVSDELREALKGKDLTDKPFRDELARRAEPAAGRAILSGKPEDLELGQKLCDFARSFGMKDGKKCAGLAAVLAKKR</sequence>
<feature type="transmembrane region" description="Helical" evidence="1">
    <location>
        <begin position="176"/>
        <end position="198"/>
    </location>
</feature>
<organism evidence="2 3">
    <name type="scientific">Polyangium spumosum</name>
    <dbReference type="NCBI Taxonomy" id="889282"/>
    <lineage>
        <taxon>Bacteria</taxon>
        <taxon>Pseudomonadati</taxon>
        <taxon>Myxococcota</taxon>
        <taxon>Polyangia</taxon>
        <taxon>Polyangiales</taxon>
        <taxon>Polyangiaceae</taxon>
        <taxon>Polyangium</taxon>
    </lineage>
</organism>
<name>A0A6N7PJN9_9BACT</name>
<dbReference type="EMBL" id="WJIE01000002">
    <property type="protein sequence ID" value="MRG92228.1"/>
    <property type="molecule type" value="Genomic_DNA"/>
</dbReference>
<evidence type="ECO:0000313" key="3">
    <source>
        <dbReference type="Proteomes" id="UP000440224"/>
    </source>
</evidence>
<proteinExistence type="predicted"/>
<keyword evidence="1" id="KW-0812">Transmembrane</keyword>
<keyword evidence="1" id="KW-1133">Transmembrane helix</keyword>